<evidence type="ECO:0000313" key="1">
    <source>
        <dbReference type="EMBL" id="CAK8998990.1"/>
    </source>
</evidence>
<sequence length="197" mass="22004">MANFPHVLSTSAPSLTTSKMRHASQNKPSASEEELKMELSKLPPLNVETLTRVLRTLLLWTSWIHEDVGHAWASFIYNPVHTPGFVPVDGKGICSPALIYRVAMFRNFVALERNKLTDPIDEMMFSKMICPQGEAATSSDDANPWTSCVEQVNGIVVNAFAQFRRSLDNLDTKEIFTEFAQNGFYSRTRSVESSASS</sequence>
<keyword evidence="2" id="KW-1185">Reference proteome</keyword>
<protein>
    <submittedName>
        <fullName evidence="1">Uncharacterized protein</fullName>
    </submittedName>
</protein>
<gene>
    <name evidence="1" type="ORF">CCMP2556_LOCUS5479</name>
</gene>
<name>A0ABP0IC81_9DINO</name>
<accession>A0ABP0IC81</accession>
<dbReference type="Proteomes" id="UP001642484">
    <property type="component" value="Unassembled WGS sequence"/>
</dbReference>
<dbReference type="EMBL" id="CAXAMN010002303">
    <property type="protein sequence ID" value="CAK8998990.1"/>
    <property type="molecule type" value="Genomic_DNA"/>
</dbReference>
<proteinExistence type="predicted"/>
<comment type="caution">
    <text evidence="1">The sequence shown here is derived from an EMBL/GenBank/DDBJ whole genome shotgun (WGS) entry which is preliminary data.</text>
</comment>
<organism evidence="1 2">
    <name type="scientific">Durusdinium trenchii</name>
    <dbReference type="NCBI Taxonomy" id="1381693"/>
    <lineage>
        <taxon>Eukaryota</taxon>
        <taxon>Sar</taxon>
        <taxon>Alveolata</taxon>
        <taxon>Dinophyceae</taxon>
        <taxon>Suessiales</taxon>
        <taxon>Symbiodiniaceae</taxon>
        <taxon>Durusdinium</taxon>
    </lineage>
</organism>
<reference evidence="1 2" key="1">
    <citation type="submission" date="2024-02" db="EMBL/GenBank/DDBJ databases">
        <authorList>
            <person name="Chen Y."/>
            <person name="Shah S."/>
            <person name="Dougan E. K."/>
            <person name="Thang M."/>
            <person name="Chan C."/>
        </authorList>
    </citation>
    <scope>NUCLEOTIDE SEQUENCE [LARGE SCALE GENOMIC DNA]</scope>
</reference>
<evidence type="ECO:0000313" key="2">
    <source>
        <dbReference type="Proteomes" id="UP001642484"/>
    </source>
</evidence>